<sequence length="165" mass="18576">MDDYLWVLKDSERDLLREIESTRMERLDEDELLSLHKRIRRARNKHVTNYRRKAARTVVDMGSRGAAHPKGSKDRLRAEAFEEALARVSERLAALAHEHAEQLKNERLARAQAGKETGPDSAPISGGKVSGAGVTREHRKTSGGKKRDASSRAQGARRQAERDSR</sequence>
<proteinExistence type="predicted"/>
<comment type="caution">
    <text evidence="2">The sequence shown here is derived from an EMBL/GenBank/DDBJ whole genome shotgun (WGS) entry which is preliminary data.</text>
</comment>
<accession>A0ABT7N2V2</accession>
<evidence type="ECO:0000256" key="1">
    <source>
        <dbReference type="SAM" id="MobiDB-lite"/>
    </source>
</evidence>
<reference evidence="2 3" key="1">
    <citation type="submission" date="2023-06" db="EMBL/GenBank/DDBJ databases">
        <title>Microbacterium sp. nov., isolated from a waste landfill.</title>
        <authorList>
            <person name="Wen W."/>
        </authorList>
    </citation>
    <scope>NUCLEOTIDE SEQUENCE [LARGE SCALE GENOMIC DNA]</scope>
    <source>
        <strain evidence="2 3">ASV49</strain>
    </source>
</reference>
<organism evidence="2 3">
    <name type="scientific">Microbacterium candidum</name>
    <dbReference type="NCBI Taxonomy" id="3041922"/>
    <lineage>
        <taxon>Bacteria</taxon>
        <taxon>Bacillati</taxon>
        <taxon>Actinomycetota</taxon>
        <taxon>Actinomycetes</taxon>
        <taxon>Micrococcales</taxon>
        <taxon>Microbacteriaceae</taxon>
        <taxon>Microbacterium</taxon>
    </lineage>
</organism>
<dbReference type="Proteomes" id="UP001235064">
    <property type="component" value="Unassembled WGS sequence"/>
</dbReference>
<dbReference type="EMBL" id="JASXSZ010000006">
    <property type="protein sequence ID" value="MDL9980996.1"/>
    <property type="molecule type" value="Genomic_DNA"/>
</dbReference>
<protein>
    <submittedName>
        <fullName evidence="2">Uncharacterized protein</fullName>
    </submittedName>
</protein>
<gene>
    <name evidence="2" type="ORF">QSV35_16790</name>
</gene>
<name>A0ABT7N2V2_9MICO</name>
<dbReference type="RefSeq" id="WP_286289978.1">
    <property type="nucleotide sequence ID" value="NZ_JASXSZ010000006.1"/>
</dbReference>
<evidence type="ECO:0000313" key="2">
    <source>
        <dbReference type="EMBL" id="MDL9980996.1"/>
    </source>
</evidence>
<keyword evidence="3" id="KW-1185">Reference proteome</keyword>
<feature type="region of interest" description="Disordered" evidence="1">
    <location>
        <begin position="103"/>
        <end position="165"/>
    </location>
</feature>
<evidence type="ECO:0000313" key="3">
    <source>
        <dbReference type="Proteomes" id="UP001235064"/>
    </source>
</evidence>